<reference evidence="3" key="1">
    <citation type="submission" date="2025-08" db="UniProtKB">
        <authorList>
            <consortium name="RefSeq"/>
        </authorList>
    </citation>
    <scope>IDENTIFICATION</scope>
    <source>
        <tissue evidence="3">Total insect</tissue>
    </source>
</reference>
<keyword evidence="2" id="KW-1185">Reference proteome</keyword>
<evidence type="ECO:0000313" key="2">
    <source>
        <dbReference type="Proteomes" id="UP000515158"/>
    </source>
</evidence>
<organism evidence="3">
    <name type="scientific">Thrips palmi</name>
    <name type="common">Melon thrips</name>
    <dbReference type="NCBI Taxonomy" id="161013"/>
    <lineage>
        <taxon>Eukaryota</taxon>
        <taxon>Metazoa</taxon>
        <taxon>Ecdysozoa</taxon>
        <taxon>Arthropoda</taxon>
        <taxon>Hexapoda</taxon>
        <taxon>Insecta</taxon>
        <taxon>Pterygota</taxon>
        <taxon>Neoptera</taxon>
        <taxon>Paraneoptera</taxon>
        <taxon>Thysanoptera</taxon>
        <taxon>Terebrantia</taxon>
        <taxon>Thripoidea</taxon>
        <taxon>Thripidae</taxon>
        <taxon>Thrips</taxon>
    </lineage>
</organism>
<accession>A0A6P8ZBA7</accession>
<dbReference type="PROSITE" id="PS50181">
    <property type="entry name" value="FBOX"/>
    <property type="match status" value="1"/>
</dbReference>
<name>A0A6P8ZBA7_THRPL</name>
<dbReference type="Gene3D" id="1.20.1280.50">
    <property type="match status" value="1"/>
</dbReference>
<dbReference type="OrthoDB" id="10257471at2759"/>
<dbReference type="Pfam" id="PF12937">
    <property type="entry name" value="F-box-like"/>
    <property type="match status" value="1"/>
</dbReference>
<protein>
    <submittedName>
        <fullName evidence="3">Uncharacterized protein LOC117647309</fullName>
    </submittedName>
</protein>
<dbReference type="Proteomes" id="UP000515158">
    <property type="component" value="Unplaced"/>
</dbReference>
<sequence length="413" mass="46531">MDTLPPELVVCIFGKLRCPLTLLDVVPLVCKQWRNLSKDPLAWASAELAWDGTDPKARKASGLRFGSMRLADSSGDEDDDVSAAWEKLKEDSLRVSTADAARILLHAPALNCINFCADMPEKGMKRLVNALRRSRTVVTQYFTVHEMTSWHMTLRGRSALLDMMWRSRNHLVGATVQLSRQEDISDDVPASKRGPLRDSQGRTVLDVLAQMPTLECLSLDASWDYPYAGELRGKLPRLRKLFMNRGDGGICGERLVCDLIDGAAATLAGLDLNRDYGRPQDSILRHPRIPDYRAAVTPALMASVAGCKRLSFLEGPAALAPHLPSMPALAELVLHLYPERQRAEEAIKRVFDACERVAKLTFLELWVNRDNDEECFLVEARWHELKNEELRCKKLVKDFKTKRPTVELNFNFH</sequence>
<dbReference type="AlphaFoldDB" id="A0A6P8ZBA7"/>
<dbReference type="SUPFAM" id="SSF81383">
    <property type="entry name" value="F-box domain"/>
    <property type="match status" value="1"/>
</dbReference>
<evidence type="ECO:0000313" key="3">
    <source>
        <dbReference type="RefSeq" id="XP_034244907.1"/>
    </source>
</evidence>
<dbReference type="InParanoid" id="A0A6P8ZBA7"/>
<dbReference type="KEGG" id="tpal:117647309"/>
<proteinExistence type="predicted"/>
<feature type="domain" description="F-box" evidence="1">
    <location>
        <begin position="1"/>
        <end position="46"/>
    </location>
</feature>
<dbReference type="InterPro" id="IPR036047">
    <property type="entry name" value="F-box-like_dom_sf"/>
</dbReference>
<evidence type="ECO:0000259" key="1">
    <source>
        <dbReference type="PROSITE" id="PS50181"/>
    </source>
</evidence>
<dbReference type="InterPro" id="IPR001810">
    <property type="entry name" value="F-box_dom"/>
</dbReference>
<dbReference type="RefSeq" id="XP_034244907.1">
    <property type="nucleotide sequence ID" value="XM_034389016.1"/>
</dbReference>
<gene>
    <name evidence="3" type="primary">LOC117647309</name>
</gene>
<dbReference type="GeneID" id="117647309"/>